<name>S3HD09_9HYPH</name>
<dbReference type="HOGENOM" id="CLU_3047287_0_0_5"/>
<gene>
    <name evidence="1" type="ORF">RGCCGE502_19475</name>
</gene>
<protein>
    <submittedName>
        <fullName evidence="1">Uncharacterized protein</fullName>
    </submittedName>
</protein>
<dbReference type="EMBL" id="AEYE02000023">
    <property type="protein sequence ID" value="EPE96579.1"/>
    <property type="molecule type" value="Genomic_DNA"/>
</dbReference>
<organism evidence="1 2">
    <name type="scientific">Rhizobium grahamii CCGE 502</name>
    <dbReference type="NCBI Taxonomy" id="990285"/>
    <lineage>
        <taxon>Bacteria</taxon>
        <taxon>Pseudomonadati</taxon>
        <taxon>Pseudomonadota</taxon>
        <taxon>Alphaproteobacteria</taxon>
        <taxon>Hyphomicrobiales</taxon>
        <taxon>Rhizobiaceae</taxon>
        <taxon>Rhizobium/Agrobacterium group</taxon>
        <taxon>Rhizobium</taxon>
    </lineage>
</organism>
<comment type="caution">
    <text evidence="1">The sequence shown here is derived from an EMBL/GenBank/DDBJ whole genome shotgun (WGS) entry which is preliminary data.</text>
</comment>
<dbReference type="AlphaFoldDB" id="S3HD09"/>
<reference evidence="1 2" key="1">
    <citation type="journal article" date="2012" name="J. Bacteriol.">
        <title>Genome sequence of Rhizobium grahamii CCGE502, a broad-host-range symbiont with low nodulation competitiveness in Phaseolus vulgaris.</title>
        <authorList>
            <person name="Althabegoiti M.J."/>
            <person name="Lozano L."/>
            <person name="Torres-Tejerizo G."/>
            <person name="Ormeno-Orrillo E."/>
            <person name="Rogel M.A."/>
            <person name="Gonzalez V."/>
            <person name="Martinez-Romero E."/>
        </authorList>
    </citation>
    <scope>NUCLEOTIDE SEQUENCE [LARGE SCALE GENOMIC DNA]</scope>
    <source>
        <strain evidence="1 2">CCGE 502</strain>
    </source>
</reference>
<dbReference type="Proteomes" id="UP000014411">
    <property type="component" value="Unassembled WGS sequence"/>
</dbReference>
<proteinExistence type="predicted"/>
<accession>S3HD09</accession>
<evidence type="ECO:0000313" key="2">
    <source>
        <dbReference type="Proteomes" id="UP000014411"/>
    </source>
</evidence>
<keyword evidence="2" id="KW-1185">Reference proteome</keyword>
<evidence type="ECO:0000313" key="1">
    <source>
        <dbReference type="EMBL" id="EPE96579.1"/>
    </source>
</evidence>
<sequence length="54" mass="6188">MGLREQRGERTFGCKIGFTNRTICPSTMWCMTPCGATIWGYMYDKTVFDLAARD</sequence>